<reference evidence="2" key="1">
    <citation type="submission" date="2017-09" db="EMBL/GenBank/DDBJ databases">
        <title>The Reconstruction of 2,631 Draft Metagenome-Assembled Genomes from the Global Oceans.</title>
        <authorList>
            <person name="Tully B.J."/>
            <person name="Graham E.D."/>
            <person name="Heidelberg J.F."/>
        </authorList>
    </citation>
    <scope>NUCLEOTIDE SEQUENCE [LARGE SCALE GENOMIC DNA]</scope>
</reference>
<dbReference type="AlphaFoldDB" id="A0A2D6YN73"/>
<comment type="caution">
    <text evidence="1">The sequence shown here is derived from an EMBL/GenBank/DDBJ whole genome shotgun (WGS) entry which is preliminary data.</text>
</comment>
<name>A0A2D6YN73_9DELT</name>
<dbReference type="Proteomes" id="UP000226525">
    <property type="component" value="Unassembled WGS sequence"/>
</dbReference>
<organism evidence="1 2">
    <name type="scientific">SAR324 cluster bacterium</name>
    <dbReference type="NCBI Taxonomy" id="2024889"/>
    <lineage>
        <taxon>Bacteria</taxon>
        <taxon>Deltaproteobacteria</taxon>
        <taxon>SAR324 cluster</taxon>
    </lineage>
</organism>
<gene>
    <name evidence="1" type="ORF">CMN54_14300</name>
</gene>
<protein>
    <submittedName>
        <fullName evidence="1">Uncharacterized protein</fullName>
    </submittedName>
</protein>
<sequence length="96" mass="10922">MVQHRSKFGGAVEANKSDLGNQIFIFNLELPSESLMGYVESLKKAVQLASCWSPLKSSVGFFQLRNHSQGPMLQLGRTPHSKKLVDIFRWRVLLYK</sequence>
<dbReference type="EMBL" id="NZEX01000172">
    <property type="protein sequence ID" value="MAH64582.1"/>
    <property type="molecule type" value="Genomic_DNA"/>
</dbReference>
<accession>A0A2D6YN73</accession>
<proteinExistence type="predicted"/>
<evidence type="ECO:0000313" key="2">
    <source>
        <dbReference type="Proteomes" id="UP000226525"/>
    </source>
</evidence>
<evidence type="ECO:0000313" key="1">
    <source>
        <dbReference type="EMBL" id="MAH64582.1"/>
    </source>
</evidence>